<evidence type="ECO:0000313" key="1">
    <source>
        <dbReference type="EMBL" id="GAG02807.1"/>
    </source>
</evidence>
<feature type="non-terminal residue" evidence="1">
    <location>
        <position position="1"/>
    </location>
</feature>
<gene>
    <name evidence="1" type="ORF">S01H1_38156</name>
</gene>
<comment type="caution">
    <text evidence="1">The sequence shown here is derived from an EMBL/GenBank/DDBJ whole genome shotgun (WGS) entry which is preliminary data.</text>
</comment>
<accession>X0UUB1</accession>
<organism evidence="1">
    <name type="scientific">marine sediment metagenome</name>
    <dbReference type="NCBI Taxonomy" id="412755"/>
    <lineage>
        <taxon>unclassified sequences</taxon>
        <taxon>metagenomes</taxon>
        <taxon>ecological metagenomes</taxon>
    </lineage>
</organism>
<dbReference type="EMBL" id="BARS01024000">
    <property type="protein sequence ID" value="GAG02807.1"/>
    <property type="molecule type" value="Genomic_DNA"/>
</dbReference>
<proteinExistence type="predicted"/>
<reference evidence="1" key="1">
    <citation type="journal article" date="2014" name="Front. Microbiol.">
        <title>High frequency of phylogenetically diverse reductive dehalogenase-homologous genes in deep subseafloor sedimentary metagenomes.</title>
        <authorList>
            <person name="Kawai M."/>
            <person name="Futagami T."/>
            <person name="Toyoda A."/>
            <person name="Takaki Y."/>
            <person name="Nishi S."/>
            <person name="Hori S."/>
            <person name="Arai W."/>
            <person name="Tsubouchi T."/>
            <person name="Morono Y."/>
            <person name="Uchiyama I."/>
            <person name="Ito T."/>
            <person name="Fujiyama A."/>
            <person name="Inagaki F."/>
            <person name="Takami H."/>
        </authorList>
    </citation>
    <scope>NUCLEOTIDE SEQUENCE</scope>
    <source>
        <strain evidence="1">Expedition CK06-06</strain>
    </source>
</reference>
<sequence>EEQNSALRDTSNSENLIEVIDFISKKDNLCFDKPYFSIGNILVKLISLYKWNNLFDAFEEPHIKDYCSHGSNNTVIGINQSIENYIKNISIASFCAIQLDTFSRRLKTEELKNLGFHLENPNEITSFLSNNPKIRHALEETNYYVAKYFKEFELHLSLYVDYEEEYEVLNIIVYSNLPTDKLVECENLLFDNWFEKYYTEFTGKLTIRVYPI</sequence>
<dbReference type="AlphaFoldDB" id="X0UUB1"/>
<protein>
    <submittedName>
        <fullName evidence="1">Uncharacterized protein</fullName>
    </submittedName>
</protein>
<name>X0UUB1_9ZZZZ</name>